<dbReference type="FunFam" id="1.10.287.130:FF:000001">
    <property type="entry name" value="Two-component sensor histidine kinase"/>
    <property type="match status" value="1"/>
</dbReference>
<feature type="transmembrane region" description="Helical" evidence="14">
    <location>
        <begin position="149"/>
        <end position="168"/>
    </location>
</feature>
<evidence type="ECO:0000256" key="13">
    <source>
        <dbReference type="ARBA" id="ARBA00023136"/>
    </source>
</evidence>
<accession>A0A6J6FK77</accession>
<dbReference type="EMBL" id="CAEZXH010000048">
    <property type="protein sequence ID" value="CAB4685804.1"/>
    <property type="molecule type" value="Genomic_DNA"/>
</dbReference>
<dbReference type="InterPro" id="IPR003661">
    <property type="entry name" value="HisK_dim/P_dom"/>
</dbReference>
<evidence type="ECO:0000256" key="7">
    <source>
        <dbReference type="ARBA" id="ARBA00022692"/>
    </source>
</evidence>
<keyword evidence="5" id="KW-0597">Phosphoprotein</keyword>
<dbReference type="Gene3D" id="1.10.287.130">
    <property type="match status" value="1"/>
</dbReference>
<dbReference type="CDD" id="cd06225">
    <property type="entry name" value="HAMP"/>
    <property type="match status" value="1"/>
</dbReference>
<evidence type="ECO:0000256" key="6">
    <source>
        <dbReference type="ARBA" id="ARBA00022679"/>
    </source>
</evidence>
<dbReference type="Gene3D" id="3.30.565.10">
    <property type="entry name" value="Histidine kinase-like ATPase, C-terminal domain"/>
    <property type="match status" value="1"/>
</dbReference>
<evidence type="ECO:0000256" key="4">
    <source>
        <dbReference type="ARBA" id="ARBA00022475"/>
    </source>
</evidence>
<evidence type="ECO:0000313" key="19">
    <source>
        <dbReference type="EMBL" id="CAB4772293.1"/>
    </source>
</evidence>
<dbReference type="SMART" id="SM00304">
    <property type="entry name" value="HAMP"/>
    <property type="match status" value="1"/>
</dbReference>
<dbReference type="Pfam" id="PF00512">
    <property type="entry name" value="HisKA"/>
    <property type="match status" value="1"/>
</dbReference>
<dbReference type="PROSITE" id="PS50885">
    <property type="entry name" value="HAMP"/>
    <property type="match status" value="1"/>
</dbReference>
<dbReference type="SUPFAM" id="SSF158472">
    <property type="entry name" value="HAMP domain-like"/>
    <property type="match status" value="1"/>
</dbReference>
<dbReference type="InterPro" id="IPR036097">
    <property type="entry name" value="HisK_dim/P_sf"/>
</dbReference>
<organism evidence="17">
    <name type="scientific">freshwater metagenome</name>
    <dbReference type="NCBI Taxonomy" id="449393"/>
    <lineage>
        <taxon>unclassified sequences</taxon>
        <taxon>metagenomes</taxon>
        <taxon>ecological metagenomes</taxon>
    </lineage>
</organism>
<evidence type="ECO:0000313" key="20">
    <source>
        <dbReference type="EMBL" id="CAB4863437.1"/>
    </source>
</evidence>
<dbReference type="EMBL" id="CAFBLI010000029">
    <property type="protein sequence ID" value="CAB4863437.1"/>
    <property type="molecule type" value="Genomic_DNA"/>
</dbReference>
<proteinExistence type="predicted"/>
<evidence type="ECO:0000313" key="21">
    <source>
        <dbReference type="EMBL" id="CAB5036050.1"/>
    </source>
</evidence>
<evidence type="ECO:0000256" key="1">
    <source>
        <dbReference type="ARBA" id="ARBA00000085"/>
    </source>
</evidence>
<dbReference type="SUPFAM" id="SSF55874">
    <property type="entry name" value="ATPase domain of HSP90 chaperone/DNA topoisomerase II/histidine kinase"/>
    <property type="match status" value="1"/>
</dbReference>
<dbReference type="InterPro" id="IPR004358">
    <property type="entry name" value="Sig_transdc_His_kin-like_C"/>
</dbReference>
<keyword evidence="8" id="KW-0547">Nucleotide-binding</keyword>
<dbReference type="SMART" id="SM00388">
    <property type="entry name" value="HisKA"/>
    <property type="match status" value="1"/>
</dbReference>
<dbReference type="InterPro" id="IPR005467">
    <property type="entry name" value="His_kinase_dom"/>
</dbReference>
<gene>
    <name evidence="17" type="ORF">UFOPK1811_00040</name>
    <name evidence="18" type="ORF">UFOPK2360_00853</name>
    <name evidence="19" type="ORF">UFOPK2922_00424</name>
    <name evidence="20" type="ORF">UFOPK3306_00550</name>
    <name evidence="21" type="ORF">UFOPK4209_00384</name>
</gene>
<dbReference type="GO" id="GO:0005886">
    <property type="term" value="C:plasma membrane"/>
    <property type="evidence" value="ECO:0007669"/>
    <property type="project" value="UniProtKB-SubCell"/>
</dbReference>
<dbReference type="PANTHER" id="PTHR45528">
    <property type="entry name" value="SENSOR HISTIDINE KINASE CPXA"/>
    <property type="match status" value="1"/>
</dbReference>
<name>A0A6J6FK77_9ZZZZ</name>
<dbReference type="GO" id="GO:0005524">
    <property type="term" value="F:ATP binding"/>
    <property type="evidence" value="ECO:0007669"/>
    <property type="project" value="UniProtKB-KW"/>
</dbReference>
<dbReference type="AlphaFoldDB" id="A0A6J6FK77"/>
<dbReference type="InterPro" id="IPR003660">
    <property type="entry name" value="HAMP_dom"/>
</dbReference>
<dbReference type="EC" id="2.7.13.3" evidence="3"/>
<keyword evidence="9" id="KW-0418">Kinase</keyword>
<dbReference type="EMBL" id="CAEZZS010000012">
    <property type="protein sequence ID" value="CAB4772293.1"/>
    <property type="molecule type" value="Genomic_DNA"/>
</dbReference>
<dbReference type="EMBL" id="CAFBPY010000040">
    <property type="protein sequence ID" value="CAB5036050.1"/>
    <property type="molecule type" value="Genomic_DNA"/>
</dbReference>
<dbReference type="SUPFAM" id="SSF47384">
    <property type="entry name" value="Homodimeric domain of signal transducing histidine kinase"/>
    <property type="match status" value="1"/>
</dbReference>
<evidence type="ECO:0000256" key="8">
    <source>
        <dbReference type="ARBA" id="ARBA00022741"/>
    </source>
</evidence>
<keyword evidence="7 14" id="KW-0812">Transmembrane</keyword>
<evidence type="ECO:0000256" key="11">
    <source>
        <dbReference type="ARBA" id="ARBA00022989"/>
    </source>
</evidence>
<evidence type="ECO:0000313" key="17">
    <source>
        <dbReference type="EMBL" id="CAB4588970.1"/>
    </source>
</evidence>
<dbReference type="Pfam" id="PF00672">
    <property type="entry name" value="HAMP"/>
    <property type="match status" value="1"/>
</dbReference>
<keyword evidence="10" id="KW-0067">ATP-binding</keyword>
<dbReference type="CDD" id="cd00082">
    <property type="entry name" value="HisKA"/>
    <property type="match status" value="1"/>
</dbReference>
<dbReference type="InterPro" id="IPR003594">
    <property type="entry name" value="HATPase_dom"/>
</dbReference>
<comment type="subcellular location">
    <subcellularLocation>
        <location evidence="2">Cell membrane</location>
        <topology evidence="2">Multi-pass membrane protein</topology>
    </subcellularLocation>
</comment>
<keyword evidence="4" id="KW-1003">Cell membrane</keyword>
<protein>
    <recommendedName>
        <fullName evidence="3">histidine kinase</fullName>
        <ecNumber evidence="3">2.7.13.3</ecNumber>
    </recommendedName>
</protein>
<evidence type="ECO:0000256" key="5">
    <source>
        <dbReference type="ARBA" id="ARBA00022553"/>
    </source>
</evidence>
<evidence type="ECO:0000256" key="10">
    <source>
        <dbReference type="ARBA" id="ARBA00022840"/>
    </source>
</evidence>
<dbReference type="EMBL" id="CAEZUJ010000001">
    <property type="protein sequence ID" value="CAB4588970.1"/>
    <property type="molecule type" value="Genomic_DNA"/>
</dbReference>
<reference evidence="17" key="1">
    <citation type="submission" date="2020-05" db="EMBL/GenBank/DDBJ databases">
        <authorList>
            <person name="Chiriac C."/>
            <person name="Salcher M."/>
            <person name="Ghai R."/>
            <person name="Kavagutti S V."/>
        </authorList>
    </citation>
    <scope>NUCLEOTIDE SEQUENCE</scope>
</reference>
<evidence type="ECO:0000256" key="2">
    <source>
        <dbReference type="ARBA" id="ARBA00004651"/>
    </source>
</evidence>
<dbReference type="PRINTS" id="PR00344">
    <property type="entry name" value="BCTRLSENSOR"/>
</dbReference>
<evidence type="ECO:0000256" key="12">
    <source>
        <dbReference type="ARBA" id="ARBA00023012"/>
    </source>
</evidence>
<keyword evidence="12" id="KW-0902">Two-component regulatory system</keyword>
<feature type="domain" description="HAMP" evidence="16">
    <location>
        <begin position="169"/>
        <end position="222"/>
    </location>
</feature>
<evidence type="ECO:0000259" key="16">
    <source>
        <dbReference type="PROSITE" id="PS50885"/>
    </source>
</evidence>
<feature type="domain" description="Histidine kinase" evidence="15">
    <location>
        <begin position="237"/>
        <end position="449"/>
    </location>
</feature>
<dbReference type="PANTHER" id="PTHR45528:SF1">
    <property type="entry name" value="SENSOR HISTIDINE KINASE CPXA"/>
    <property type="match status" value="1"/>
</dbReference>
<keyword evidence="13 14" id="KW-0472">Membrane</keyword>
<evidence type="ECO:0000256" key="3">
    <source>
        <dbReference type="ARBA" id="ARBA00012438"/>
    </source>
</evidence>
<evidence type="ECO:0000259" key="15">
    <source>
        <dbReference type="PROSITE" id="PS50109"/>
    </source>
</evidence>
<dbReference type="PROSITE" id="PS50109">
    <property type="entry name" value="HIS_KIN"/>
    <property type="match status" value="1"/>
</dbReference>
<keyword evidence="6" id="KW-0808">Transferase</keyword>
<dbReference type="SMART" id="SM00387">
    <property type="entry name" value="HATPase_c"/>
    <property type="match status" value="1"/>
</dbReference>
<evidence type="ECO:0000256" key="9">
    <source>
        <dbReference type="ARBA" id="ARBA00022777"/>
    </source>
</evidence>
<dbReference type="InterPro" id="IPR050398">
    <property type="entry name" value="HssS/ArlS-like"/>
</dbReference>
<dbReference type="Pfam" id="PF02518">
    <property type="entry name" value="HATPase_c"/>
    <property type="match status" value="1"/>
</dbReference>
<dbReference type="GO" id="GO:0000155">
    <property type="term" value="F:phosphorelay sensor kinase activity"/>
    <property type="evidence" value="ECO:0007669"/>
    <property type="project" value="InterPro"/>
</dbReference>
<evidence type="ECO:0000313" key="18">
    <source>
        <dbReference type="EMBL" id="CAB4685804.1"/>
    </source>
</evidence>
<comment type="catalytic activity">
    <reaction evidence="1">
        <text>ATP + protein L-histidine = ADP + protein N-phospho-L-histidine.</text>
        <dbReference type="EC" id="2.7.13.3"/>
    </reaction>
</comment>
<dbReference type="Gene3D" id="6.10.340.10">
    <property type="match status" value="1"/>
</dbReference>
<sequence length="449" mass="48892">MKLRSRLSLATASITILVSLSIGAASILTAERSEISKLDSIMESLLSQILNSENPLGEAFYYSQELSIPLAVALLPAGGELTLLTEPVGTFEKLPSPAELDQAKARGIEISGETPYRIRTFQLPDREYIIIATSLGDVQAMRSKNIQTLFGFILVAVILGVLLILFFIRRDISKIEVLVDSATKISEGDSLVEIQPSSGDSEVDRLSLALNKMVTSLQNAVSIEKESASRMQEFLGDASHELRTPLTVIKGYVELLSKAQLVDPEQSARAYSRLSSEIERMEILIRDLLLLAELGQKTPEFNEEVNLSELVLTQVNDLKALDSMRKIESMISGEIYLNGSRLHLQQMLANAFGNIRRHTPSDAPVQISLTSTNGKIDLAIEDGGPGLPTRAYVEGRQHFQRFDKSRSRDTGGSGLGMSIMSGIISEHGGSIELGVSKLGGLLLEITLPA</sequence>
<evidence type="ECO:0000256" key="14">
    <source>
        <dbReference type="SAM" id="Phobius"/>
    </source>
</evidence>
<keyword evidence="11 14" id="KW-1133">Transmembrane helix</keyword>
<dbReference type="InterPro" id="IPR036890">
    <property type="entry name" value="HATPase_C_sf"/>
</dbReference>